<dbReference type="Proteomes" id="UP001215598">
    <property type="component" value="Unassembled WGS sequence"/>
</dbReference>
<sequence length="244" mass="27445">MSWDGRYVALYELIKPYHDLISPLRSMPPEILQEIFMACLPTEHYAIMDTSQAPLLFGRVCSSWRSISLSTPTLWSSIHIVPSAIGPFESNDKFASLQAWLQRSGNCPLSISIKLGDSLKDVVHTLLPYSRRWAALKVFDYVPYMASEIWSLTPEEVPLLEVFEITEDGWYGAEPMAMTFLSVPRNLRSISLASVQPLPSCSWTQITALCLRSLQCRFFGLTLEGTIGLLSKCVNLQSCELSFP</sequence>
<feature type="non-terminal residue" evidence="1">
    <location>
        <position position="244"/>
    </location>
</feature>
<dbReference type="EMBL" id="JARKIB010000014">
    <property type="protein sequence ID" value="KAJ7772175.1"/>
    <property type="molecule type" value="Genomic_DNA"/>
</dbReference>
<dbReference type="AlphaFoldDB" id="A0AAD7NR64"/>
<evidence type="ECO:0000313" key="1">
    <source>
        <dbReference type="EMBL" id="KAJ7772175.1"/>
    </source>
</evidence>
<gene>
    <name evidence="1" type="ORF">B0H16DRAFT_1409618</name>
</gene>
<accession>A0AAD7NR64</accession>
<proteinExistence type="predicted"/>
<keyword evidence="2" id="KW-1185">Reference proteome</keyword>
<reference evidence="1" key="1">
    <citation type="submission" date="2023-03" db="EMBL/GenBank/DDBJ databases">
        <title>Massive genome expansion in bonnet fungi (Mycena s.s.) driven by repeated elements and novel gene families across ecological guilds.</title>
        <authorList>
            <consortium name="Lawrence Berkeley National Laboratory"/>
            <person name="Harder C.B."/>
            <person name="Miyauchi S."/>
            <person name="Viragh M."/>
            <person name="Kuo A."/>
            <person name="Thoen E."/>
            <person name="Andreopoulos B."/>
            <person name="Lu D."/>
            <person name="Skrede I."/>
            <person name="Drula E."/>
            <person name="Henrissat B."/>
            <person name="Morin E."/>
            <person name="Kohler A."/>
            <person name="Barry K."/>
            <person name="LaButti K."/>
            <person name="Morin E."/>
            <person name="Salamov A."/>
            <person name="Lipzen A."/>
            <person name="Mereny Z."/>
            <person name="Hegedus B."/>
            <person name="Baldrian P."/>
            <person name="Stursova M."/>
            <person name="Weitz H."/>
            <person name="Taylor A."/>
            <person name="Grigoriev I.V."/>
            <person name="Nagy L.G."/>
            <person name="Martin F."/>
            <person name="Kauserud H."/>
        </authorList>
    </citation>
    <scope>NUCLEOTIDE SEQUENCE</scope>
    <source>
        <strain evidence="1">CBHHK182m</strain>
    </source>
</reference>
<evidence type="ECO:0000313" key="2">
    <source>
        <dbReference type="Proteomes" id="UP001215598"/>
    </source>
</evidence>
<organism evidence="1 2">
    <name type="scientific">Mycena metata</name>
    <dbReference type="NCBI Taxonomy" id="1033252"/>
    <lineage>
        <taxon>Eukaryota</taxon>
        <taxon>Fungi</taxon>
        <taxon>Dikarya</taxon>
        <taxon>Basidiomycota</taxon>
        <taxon>Agaricomycotina</taxon>
        <taxon>Agaricomycetes</taxon>
        <taxon>Agaricomycetidae</taxon>
        <taxon>Agaricales</taxon>
        <taxon>Marasmiineae</taxon>
        <taxon>Mycenaceae</taxon>
        <taxon>Mycena</taxon>
    </lineage>
</organism>
<comment type="caution">
    <text evidence="1">The sequence shown here is derived from an EMBL/GenBank/DDBJ whole genome shotgun (WGS) entry which is preliminary data.</text>
</comment>
<dbReference type="Gene3D" id="1.20.1280.50">
    <property type="match status" value="1"/>
</dbReference>
<protein>
    <recommendedName>
        <fullName evidence="3">F-box domain-containing protein</fullName>
    </recommendedName>
</protein>
<evidence type="ECO:0008006" key="3">
    <source>
        <dbReference type="Google" id="ProtNLM"/>
    </source>
</evidence>
<name>A0AAD7NR64_9AGAR</name>